<dbReference type="Proteomes" id="UP000828941">
    <property type="component" value="Chromosome 9"/>
</dbReference>
<organism evidence="1 2">
    <name type="scientific">Bauhinia variegata</name>
    <name type="common">Purple orchid tree</name>
    <name type="synonym">Phanera variegata</name>
    <dbReference type="NCBI Taxonomy" id="167791"/>
    <lineage>
        <taxon>Eukaryota</taxon>
        <taxon>Viridiplantae</taxon>
        <taxon>Streptophyta</taxon>
        <taxon>Embryophyta</taxon>
        <taxon>Tracheophyta</taxon>
        <taxon>Spermatophyta</taxon>
        <taxon>Magnoliopsida</taxon>
        <taxon>eudicotyledons</taxon>
        <taxon>Gunneridae</taxon>
        <taxon>Pentapetalae</taxon>
        <taxon>rosids</taxon>
        <taxon>fabids</taxon>
        <taxon>Fabales</taxon>
        <taxon>Fabaceae</taxon>
        <taxon>Cercidoideae</taxon>
        <taxon>Cercideae</taxon>
        <taxon>Bauhiniinae</taxon>
        <taxon>Bauhinia</taxon>
    </lineage>
</organism>
<proteinExistence type="predicted"/>
<comment type="caution">
    <text evidence="1">The sequence shown here is derived from an EMBL/GenBank/DDBJ whole genome shotgun (WGS) entry which is preliminary data.</text>
</comment>
<evidence type="ECO:0000313" key="1">
    <source>
        <dbReference type="EMBL" id="KAI4323940.1"/>
    </source>
</evidence>
<sequence length="166" mass="18371">MKDTTSGNVEYETFSSVGPVVGGATDITSIMVDKSVEFYKSLEFLYEELANATDNFSVANKIGQGGFGVVYYGELRGEKVAIKKMEIKTSKEFIAELKVLMNVHHLIILVFSTNVLVCCIFYPKGLLSMVYQKGESFSALLTLSAIWVLQLFIHSSCILKFPKSIA</sequence>
<accession>A0ACB9MJB5</accession>
<dbReference type="EMBL" id="CM039434">
    <property type="protein sequence ID" value="KAI4323940.1"/>
    <property type="molecule type" value="Genomic_DNA"/>
</dbReference>
<reference evidence="1 2" key="1">
    <citation type="journal article" date="2022" name="DNA Res.">
        <title>Chromosomal-level genome assembly of the orchid tree Bauhinia variegata (Leguminosae; Cercidoideae) supports the allotetraploid origin hypothesis of Bauhinia.</title>
        <authorList>
            <person name="Zhong Y."/>
            <person name="Chen Y."/>
            <person name="Zheng D."/>
            <person name="Pang J."/>
            <person name="Liu Y."/>
            <person name="Luo S."/>
            <person name="Meng S."/>
            <person name="Qian L."/>
            <person name="Wei D."/>
            <person name="Dai S."/>
            <person name="Zhou R."/>
        </authorList>
    </citation>
    <scope>NUCLEOTIDE SEQUENCE [LARGE SCALE GENOMIC DNA]</scope>
    <source>
        <strain evidence="1">BV-YZ2020</strain>
    </source>
</reference>
<evidence type="ECO:0000313" key="2">
    <source>
        <dbReference type="Proteomes" id="UP000828941"/>
    </source>
</evidence>
<gene>
    <name evidence="1" type="ORF">L6164_023511</name>
</gene>
<protein>
    <submittedName>
        <fullName evidence="1">Uncharacterized protein</fullName>
    </submittedName>
</protein>
<name>A0ACB9MJB5_BAUVA</name>
<keyword evidence="2" id="KW-1185">Reference proteome</keyword>